<dbReference type="PANTHER" id="PTHR33841">
    <property type="entry name" value="DNA METHYLTRANSFERASE YEEA-RELATED"/>
    <property type="match status" value="1"/>
</dbReference>
<comment type="similarity">
    <text evidence="1">Belongs to the N(4)/N(6)-methyltransferase family.</text>
</comment>
<dbReference type="PRINTS" id="PR00507">
    <property type="entry name" value="N12N6MTFRASE"/>
</dbReference>
<gene>
    <name evidence="7" type="ORF">SAMN02745702_01364</name>
</gene>
<reference evidence="7 8" key="1">
    <citation type="submission" date="2017-02" db="EMBL/GenBank/DDBJ databases">
        <authorList>
            <person name="Peterson S.W."/>
        </authorList>
    </citation>
    <scope>NUCLEOTIDE SEQUENCE [LARGE SCALE GENOMIC DNA]</scope>
    <source>
        <strain evidence="7 8">DSM 18034</strain>
    </source>
</reference>
<evidence type="ECO:0000256" key="2">
    <source>
        <dbReference type="ARBA" id="ARBA00022603"/>
    </source>
</evidence>
<dbReference type="GO" id="GO:0003677">
    <property type="term" value="F:DNA binding"/>
    <property type="evidence" value="ECO:0007669"/>
    <property type="project" value="InterPro"/>
</dbReference>
<keyword evidence="3" id="KW-0808">Transferase</keyword>
<keyword evidence="4" id="KW-0949">S-adenosyl-L-methionine</keyword>
<evidence type="ECO:0000313" key="8">
    <source>
        <dbReference type="Proteomes" id="UP000189733"/>
    </source>
</evidence>
<evidence type="ECO:0000256" key="1">
    <source>
        <dbReference type="ARBA" id="ARBA00006594"/>
    </source>
</evidence>
<dbReference type="EMBL" id="FUYA01000004">
    <property type="protein sequence ID" value="SKA70910.1"/>
    <property type="molecule type" value="Genomic_DNA"/>
</dbReference>
<dbReference type="Pfam" id="PF02384">
    <property type="entry name" value="N6_Mtase"/>
    <property type="match status" value="1"/>
</dbReference>
<dbReference type="InterPro" id="IPR029063">
    <property type="entry name" value="SAM-dependent_MTases_sf"/>
</dbReference>
<dbReference type="GO" id="GO:0008170">
    <property type="term" value="F:N-methyltransferase activity"/>
    <property type="evidence" value="ECO:0007669"/>
    <property type="project" value="InterPro"/>
</dbReference>
<dbReference type="RefSeq" id="WP_078684665.1">
    <property type="nucleotide sequence ID" value="NZ_FUYA01000004.1"/>
</dbReference>
<evidence type="ECO:0000313" key="7">
    <source>
        <dbReference type="EMBL" id="SKA70910.1"/>
    </source>
</evidence>
<dbReference type="InterPro" id="IPR050953">
    <property type="entry name" value="N4_N6_ade-DNA_methylase"/>
</dbReference>
<evidence type="ECO:0000259" key="6">
    <source>
        <dbReference type="Pfam" id="PF22837"/>
    </source>
</evidence>
<keyword evidence="2 7" id="KW-0489">Methyltransferase</keyword>
<evidence type="ECO:0000259" key="5">
    <source>
        <dbReference type="Pfam" id="PF02384"/>
    </source>
</evidence>
<dbReference type="OrthoDB" id="9784823at2"/>
<dbReference type="AlphaFoldDB" id="A0A1T4W0Z0"/>
<keyword evidence="8" id="KW-1185">Reference proteome</keyword>
<dbReference type="STRING" id="1121442.SAMN02745702_01364"/>
<dbReference type="Pfam" id="PF22837">
    <property type="entry name" value="M_Eco57I_C"/>
    <property type="match status" value="1"/>
</dbReference>
<feature type="domain" description="Type II methyltransferase M.Eco57I C-terminal" evidence="6">
    <location>
        <begin position="263"/>
        <end position="513"/>
    </location>
</feature>
<dbReference type="InterPro" id="IPR054520">
    <property type="entry name" value="M_Eco57I_C"/>
</dbReference>
<name>A0A1T4W0Z0_9BACT</name>
<organism evidence="7 8">
    <name type="scientific">Desulfobaculum bizertense DSM 18034</name>
    <dbReference type="NCBI Taxonomy" id="1121442"/>
    <lineage>
        <taxon>Bacteria</taxon>
        <taxon>Pseudomonadati</taxon>
        <taxon>Thermodesulfobacteriota</taxon>
        <taxon>Desulfovibrionia</taxon>
        <taxon>Desulfovibrionales</taxon>
        <taxon>Desulfovibrionaceae</taxon>
        <taxon>Desulfobaculum</taxon>
    </lineage>
</organism>
<sequence length="541" mass="61937">MNFKKDQTTQKLRGGYYTPLHLAEFITKWVLAAAPKTIMEPSCGDGHFFEALNNISHNKDISVWGCELNEDEADKADKKITEFLFRNAVIRRGDFLEWAIEKIKKESACFDGVLGNPPFIRYQFLEKRFQELTKDIYAKLGLKFTKHTNAWVPFVVASVSLLIPGGRLGMIIPAEIINVKHAQAVRSYLAKTCDKIVVLDPKEIWFTETLQGAVILLAQKKEREANKTQGVSLLRVEGDAFLDSNPDELFRAAQPINGETVRGKWTKAILAPDELELLDKFQTHPDVYSFEDLAKVEVGVVTGANKFFLVSDDVVSDYSLSKYSLPMFGRSQHCPGVVYDELQHQENKENGIASNFLYFDKKIEEFPSSVQDYIKQGEQEELHKRFKCRIRDPWYKVPSVHSAPIGMFKRAHFAPRLILNELNALTTDTVYRVHPKTDDPKRLVYSFLNPLTAIYAELEGRSYGGGVLELVPSEIRKLVVPYGLLYDVDLQRLDKEVKTQRMEDVLISQAKKIFHPLGFSESEINRLILIWKKLQERRCRV</sequence>
<dbReference type="SUPFAM" id="SSF53335">
    <property type="entry name" value="S-adenosyl-L-methionine-dependent methyltransferases"/>
    <property type="match status" value="1"/>
</dbReference>
<evidence type="ECO:0000256" key="3">
    <source>
        <dbReference type="ARBA" id="ARBA00022679"/>
    </source>
</evidence>
<evidence type="ECO:0000256" key="4">
    <source>
        <dbReference type="ARBA" id="ARBA00022691"/>
    </source>
</evidence>
<dbReference type="CDD" id="cd02440">
    <property type="entry name" value="AdoMet_MTases"/>
    <property type="match status" value="1"/>
</dbReference>
<accession>A0A1T4W0Z0</accession>
<dbReference type="GO" id="GO:0032259">
    <property type="term" value="P:methylation"/>
    <property type="evidence" value="ECO:0007669"/>
    <property type="project" value="UniProtKB-KW"/>
</dbReference>
<protein>
    <submittedName>
        <fullName evidence="7">N-6 DNA Methylase</fullName>
    </submittedName>
</protein>
<proteinExistence type="inferred from homology"/>
<dbReference type="PANTHER" id="PTHR33841:SF5">
    <property type="entry name" value="DNA METHYLASE (MODIFICATION METHYLASE) (METHYLTRANSFERASE)-RELATED"/>
    <property type="match status" value="1"/>
</dbReference>
<dbReference type="Proteomes" id="UP000189733">
    <property type="component" value="Unassembled WGS sequence"/>
</dbReference>
<dbReference type="InterPro" id="IPR003356">
    <property type="entry name" value="DNA_methylase_A-5"/>
</dbReference>
<feature type="domain" description="DNA methylase adenine-specific" evidence="5">
    <location>
        <begin position="7"/>
        <end position="227"/>
    </location>
</feature>
<dbReference type="Gene3D" id="3.40.50.150">
    <property type="entry name" value="Vaccinia Virus protein VP39"/>
    <property type="match status" value="1"/>
</dbReference>